<organism evidence="11 12">
    <name type="scientific">Kribbella voronezhensis</name>
    <dbReference type="NCBI Taxonomy" id="2512212"/>
    <lineage>
        <taxon>Bacteria</taxon>
        <taxon>Bacillati</taxon>
        <taxon>Actinomycetota</taxon>
        <taxon>Actinomycetes</taxon>
        <taxon>Propionibacteriales</taxon>
        <taxon>Kribbellaceae</taxon>
        <taxon>Kribbella</taxon>
    </lineage>
</organism>
<evidence type="ECO:0000256" key="5">
    <source>
        <dbReference type="ARBA" id="ARBA00022597"/>
    </source>
</evidence>
<evidence type="ECO:0000256" key="2">
    <source>
        <dbReference type="ARBA" id="ARBA00006523"/>
    </source>
</evidence>
<dbReference type="Proteomes" id="UP000295151">
    <property type="component" value="Unassembled WGS sequence"/>
</dbReference>
<reference evidence="11 12" key="1">
    <citation type="submission" date="2019-03" db="EMBL/GenBank/DDBJ databases">
        <title>Genomic Encyclopedia of Type Strains, Phase III (KMG-III): the genomes of soil and plant-associated and newly described type strains.</title>
        <authorList>
            <person name="Whitman W."/>
        </authorList>
    </citation>
    <scope>NUCLEOTIDE SEQUENCE [LARGE SCALE GENOMIC DNA]</scope>
    <source>
        <strain evidence="11 12">VKM Ac-2575</strain>
    </source>
</reference>
<feature type="transmembrane region" description="Helical" evidence="9">
    <location>
        <begin position="139"/>
        <end position="155"/>
    </location>
</feature>
<dbReference type="InterPro" id="IPR020846">
    <property type="entry name" value="MFS_dom"/>
</dbReference>
<feature type="transmembrane region" description="Helical" evidence="9">
    <location>
        <begin position="203"/>
        <end position="223"/>
    </location>
</feature>
<dbReference type="SUPFAM" id="SSF103473">
    <property type="entry name" value="MFS general substrate transporter"/>
    <property type="match status" value="1"/>
</dbReference>
<keyword evidence="6 9" id="KW-0812">Transmembrane</keyword>
<dbReference type="GO" id="GO:0022857">
    <property type="term" value="F:transmembrane transporter activity"/>
    <property type="evidence" value="ECO:0007669"/>
    <property type="project" value="InterPro"/>
</dbReference>
<feature type="transmembrane region" description="Helical" evidence="9">
    <location>
        <begin position="431"/>
        <end position="450"/>
    </location>
</feature>
<keyword evidence="5" id="KW-0762">Sugar transport</keyword>
<dbReference type="PANTHER" id="PTHR23535:SF2">
    <property type="entry name" value="SUGAR EFFLUX TRANSPORTER A-RELATED"/>
    <property type="match status" value="1"/>
</dbReference>
<protein>
    <submittedName>
        <fullName evidence="11">SET family sugar efflux transporter-like MFS transporter</fullName>
    </submittedName>
</protein>
<evidence type="ECO:0000313" key="11">
    <source>
        <dbReference type="EMBL" id="TDU83734.1"/>
    </source>
</evidence>
<dbReference type="PROSITE" id="PS50850">
    <property type="entry name" value="MFS"/>
    <property type="match status" value="1"/>
</dbReference>
<dbReference type="InterPro" id="IPR036259">
    <property type="entry name" value="MFS_trans_sf"/>
</dbReference>
<evidence type="ECO:0000313" key="12">
    <source>
        <dbReference type="Proteomes" id="UP000295151"/>
    </source>
</evidence>
<feature type="transmembrane region" description="Helical" evidence="9">
    <location>
        <begin position="73"/>
        <end position="91"/>
    </location>
</feature>
<gene>
    <name evidence="11" type="ORF">EV138_6198</name>
</gene>
<evidence type="ECO:0000256" key="9">
    <source>
        <dbReference type="SAM" id="Phobius"/>
    </source>
</evidence>
<name>A0A4R7SWV6_9ACTN</name>
<evidence type="ECO:0000256" key="3">
    <source>
        <dbReference type="ARBA" id="ARBA00022448"/>
    </source>
</evidence>
<keyword evidence="12" id="KW-1185">Reference proteome</keyword>
<dbReference type="RefSeq" id="WP_238158571.1">
    <property type="nucleotide sequence ID" value="NZ_SOCE01000002.1"/>
</dbReference>
<keyword evidence="3" id="KW-0813">Transport</keyword>
<dbReference type="EMBL" id="SOCE01000002">
    <property type="protein sequence ID" value="TDU83734.1"/>
    <property type="molecule type" value="Genomic_DNA"/>
</dbReference>
<dbReference type="GO" id="GO:0005886">
    <property type="term" value="C:plasma membrane"/>
    <property type="evidence" value="ECO:0007669"/>
    <property type="project" value="UniProtKB-SubCell"/>
</dbReference>
<accession>A0A4R7SWV6</accession>
<dbReference type="PANTHER" id="PTHR23535">
    <property type="entry name" value="SUGAR EFFLUX TRANSPORTER A-RELATED"/>
    <property type="match status" value="1"/>
</dbReference>
<feature type="transmembrane region" description="Helical" evidence="9">
    <location>
        <begin position="111"/>
        <end position="127"/>
    </location>
</feature>
<feature type="transmembrane region" description="Helical" evidence="9">
    <location>
        <begin position="6"/>
        <end position="27"/>
    </location>
</feature>
<proteinExistence type="inferred from homology"/>
<feature type="domain" description="Major facilitator superfamily (MFS) profile" evidence="10">
    <location>
        <begin position="73"/>
        <end position="453"/>
    </location>
</feature>
<feature type="transmembrane region" description="Helical" evidence="9">
    <location>
        <begin position="273"/>
        <end position="294"/>
    </location>
</feature>
<comment type="subcellular location">
    <subcellularLocation>
        <location evidence="1">Cell membrane</location>
        <topology evidence="1">Multi-pass membrane protein</topology>
    </subcellularLocation>
</comment>
<keyword evidence="8 9" id="KW-0472">Membrane</keyword>
<feature type="transmembrane region" description="Helical" evidence="9">
    <location>
        <begin position="314"/>
        <end position="334"/>
    </location>
</feature>
<feature type="transmembrane region" description="Helical" evidence="9">
    <location>
        <begin position="229"/>
        <end position="248"/>
    </location>
</feature>
<evidence type="ECO:0000256" key="1">
    <source>
        <dbReference type="ARBA" id="ARBA00004651"/>
    </source>
</evidence>
<keyword evidence="7 9" id="KW-1133">Transmembrane helix</keyword>
<keyword evidence="4" id="KW-1003">Cell membrane</keyword>
<feature type="transmembrane region" description="Helical" evidence="9">
    <location>
        <begin position="374"/>
        <end position="392"/>
    </location>
</feature>
<evidence type="ECO:0000256" key="6">
    <source>
        <dbReference type="ARBA" id="ARBA00022692"/>
    </source>
</evidence>
<sequence>MVLFAGSGNAVVAIIVLAVAALVQVAGELLQSPRRRHGGGRRIRFGDSSVRLMRMLMLDRSESAMGIVVRSRVYRSAFLSLLIAGIGMSAATPQLTLFLVRELGTPLPVAGLYYVTNLAAPLAGFLIGRLSDRTPDRLLWFRLCALIGAAGWLAMAAARSVWLPFVISAVALSVGGGAMAQLFAACRDELSRHPTRADNRVVAAIRMAFTIGWILGPVLGSWYGGVFGLRSLLVATAVCVFAQVIPFGRQRVARFHHQAVIERPAGKRPVDHLMPLLVFTAVCILAMTGDTIKFGYLPIYMAEQLHVSDSLRGAVIGIQPLLELLLLPLVAALADRFGSLTVMTGGAAMGLAGNLAYAIGGSVGILFLGQALTAGLWACVGTLGVSIAQHLYPEGVGTASGVFLSAIPVGSAIGGAIGGLGVAAIGLPHVFFVPAALTTFATLAFAVLSTRLEHRG</sequence>
<dbReference type="Pfam" id="PF07690">
    <property type="entry name" value="MFS_1"/>
    <property type="match status" value="2"/>
</dbReference>
<feature type="transmembrane region" description="Helical" evidence="9">
    <location>
        <begin position="404"/>
        <end position="425"/>
    </location>
</feature>
<evidence type="ECO:0000256" key="8">
    <source>
        <dbReference type="ARBA" id="ARBA00023136"/>
    </source>
</evidence>
<comment type="similarity">
    <text evidence="2">Belongs to the major facilitator superfamily. Set transporter family.</text>
</comment>
<dbReference type="AlphaFoldDB" id="A0A4R7SWV6"/>
<comment type="caution">
    <text evidence="11">The sequence shown here is derived from an EMBL/GenBank/DDBJ whole genome shotgun (WGS) entry which is preliminary data.</text>
</comment>
<dbReference type="Gene3D" id="1.20.1250.20">
    <property type="entry name" value="MFS general substrate transporter like domains"/>
    <property type="match status" value="2"/>
</dbReference>
<evidence type="ECO:0000256" key="4">
    <source>
        <dbReference type="ARBA" id="ARBA00022475"/>
    </source>
</evidence>
<feature type="transmembrane region" description="Helical" evidence="9">
    <location>
        <begin position="161"/>
        <end position="183"/>
    </location>
</feature>
<evidence type="ECO:0000256" key="7">
    <source>
        <dbReference type="ARBA" id="ARBA00022989"/>
    </source>
</evidence>
<feature type="transmembrane region" description="Helical" evidence="9">
    <location>
        <begin position="346"/>
        <end position="368"/>
    </location>
</feature>
<evidence type="ECO:0000259" key="10">
    <source>
        <dbReference type="PROSITE" id="PS50850"/>
    </source>
</evidence>
<dbReference type="InterPro" id="IPR011701">
    <property type="entry name" value="MFS"/>
</dbReference>